<gene>
    <name evidence="2" type="ORF">M513_10318</name>
    <name evidence="3" type="ORF">M514_10318</name>
</gene>
<dbReference type="EMBL" id="KL363283">
    <property type="protein sequence ID" value="KFD48834.1"/>
    <property type="molecule type" value="Genomic_DNA"/>
</dbReference>
<proteinExistence type="predicted"/>
<name>A0A085NIR1_9BILA</name>
<evidence type="ECO:0000256" key="1">
    <source>
        <dbReference type="SAM" id="SignalP"/>
    </source>
</evidence>
<feature type="signal peptide" evidence="1">
    <location>
        <begin position="1"/>
        <end position="20"/>
    </location>
</feature>
<protein>
    <submittedName>
        <fullName evidence="3">Uncharacterized protein</fullName>
    </submittedName>
</protein>
<keyword evidence="4" id="KW-1185">Reference proteome</keyword>
<dbReference type="EMBL" id="KL367496">
    <property type="protein sequence ID" value="KFD69357.1"/>
    <property type="molecule type" value="Genomic_DNA"/>
</dbReference>
<dbReference type="Proteomes" id="UP000030758">
    <property type="component" value="Unassembled WGS sequence"/>
</dbReference>
<organism evidence="3">
    <name type="scientific">Trichuris suis</name>
    <name type="common">pig whipworm</name>
    <dbReference type="NCBI Taxonomy" id="68888"/>
    <lineage>
        <taxon>Eukaryota</taxon>
        <taxon>Metazoa</taxon>
        <taxon>Ecdysozoa</taxon>
        <taxon>Nematoda</taxon>
        <taxon>Enoplea</taxon>
        <taxon>Dorylaimia</taxon>
        <taxon>Trichinellida</taxon>
        <taxon>Trichuridae</taxon>
        <taxon>Trichuris</taxon>
    </lineage>
</organism>
<dbReference type="AlphaFoldDB" id="A0A085NIR1"/>
<evidence type="ECO:0000313" key="4">
    <source>
        <dbReference type="Proteomes" id="UP000030764"/>
    </source>
</evidence>
<sequence>MKHYQSFGLFLFVLFVVACSYPTDEDADDDDEAHRIQKRFWGGFYPFGYRRPLGYGYGYRRPYGYYHHHHHHHPHYHRGFWG</sequence>
<evidence type="ECO:0000313" key="3">
    <source>
        <dbReference type="EMBL" id="KFD69357.1"/>
    </source>
</evidence>
<feature type="chain" id="PRO_5010405394" evidence="1">
    <location>
        <begin position="21"/>
        <end position="82"/>
    </location>
</feature>
<reference evidence="3 4" key="1">
    <citation type="journal article" date="2014" name="Nat. Genet.">
        <title>Genome and transcriptome of the porcine whipworm Trichuris suis.</title>
        <authorList>
            <person name="Jex A.R."/>
            <person name="Nejsum P."/>
            <person name="Schwarz E.M."/>
            <person name="Hu L."/>
            <person name="Young N.D."/>
            <person name="Hall R.S."/>
            <person name="Korhonen P.K."/>
            <person name="Liao S."/>
            <person name="Thamsborg S."/>
            <person name="Xia J."/>
            <person name="Xu P."/>
            <person name="Wang S."/>
            <person name="Scheerlinck J.P."/>
            <person name="Hofmann A."/>
            <person name="Sternberg P.W."/>
            <person name="Wang J."/>
            <person name="Gasser R.B."/>
        </authorList>
    </citation>
    <scope>NUCLEOTIDE SEQUENCE [LARGE SCALE GENOMIC DNA]</scope>
    <source>
        <strain evidence="3">DCEP-RM93F</strain>
        <strain evidence="2">DCEP-RM93M</strain>
    </source>
</reference>
<keyword evidence="1" id="KW-0732">Signal</keyword>
<dbReference type="Proteomes" id="UP000030764">
    <property type="component" value="Unassembled WGS sequence"/>
</dbReference>
<accession>A0A085NIR1</accession>
<evidence type="ECO:0000313" key="2">
    <source>
        <dbReference type="EMBL" id="KFD48834.1"/>
    </source>
</evidence>
<dbReference type="PROSITE" id="PS51257">
    <property type="entry name" value="PROKAR_LIPOPROTEIN"/>
    <property type="match status" value="1"/>
</dbReference>